<dbReference type="GO" id="GO:0006355">
    <property type="term" value="P:regulation of DNA-templated transcription"/>
    <property type="evidence" value="ECO:0000318"/>
    <property type="project" value="GO_Central"/>
</dbReference>
<dbReference type="EMBL" id="LFYR01002091">
    <property type="protein sequence ID" value="KMZ57346.1"/>
    <property type="molecule type" value="Genomic_DNA"/>
</dbReference>
<proteinExistence type="inferred from homology"/>
<organism evidence="9 10">
    <name type="scientific">Zostera marina</name>
    <name type="common">Eelgrass</name>
    <dbReference type="NCBI Taxonomy" id="29655"/>
    <lineage>
        <taxon>Eukaryota</taxon>
        <taxon>Viridiplantae</taxon>
        <taxon>Streptophyta</taxon>
        <taxon>Embryophyta</taxon>
        <taxon>Tracheophyta</taxon>
        <taxon>Spermatophyta</taxon>
        <taxon>Magnoliopsida</taxon>
        <taxon>Liliopsida</taxon>
        <taxon>Zosteraceae</taxon>
        <taxon>Zostera</taxon>
    </lineage>
</organism>
<dbReference type="InterPro" id="IPR036388">
    <property type="entry name" value="WH-like_DNA-bd_sf"/>
</dbReference>
<dbReference type="GO" id="GO:1903865">
    <property type="term" value="C:sigma factor antagonist complex"/>
    <property type="evidence" value="ECO:0000318"/>
    <property type="project" value="GO_Central"/>
</dbReference>
<evidence type="ECO:0000313" key="9">
    <source>
        <dbReference type="EMBL" id="KMZ57346.1"/>
    </source>
</evidence>
<evidence type="ECO:0000256" key="1">
    <source>
        <dbReference type="ARBA" id="ARBA00007788"/>
    </source>
</evidence>
<dbReference type="GO" id="GO:0003899">
    <property type="term" value="F:DNA-directed RNA polymerase activity"/>
    <property type="evidence" value="ECO:0000318"/>
    <property type="project" value="GO_Central"/>
</dbReference>
<dbReference type="OrthoDB" id="206108at2759"/>
<sequence>MEVAAGSGRSLLLLMPPKPPPPPPQSHHCNHISNGAATATTTASLALPHNSSVSSNAIHFSTLINQHHQRNRLCTNKDDKLSNVMLDTQKVNDDALDLIEGKHNDFKDCIRYFEQNQLLLRQGFSYISPPSSKTMEFGSLENSFNKDDSDGIGSCDALSLAKKAMIATQAAATLVENSITLEACPVESKAKLPSLIPEKPTVKSGRRLERQSKRRAPKKLDTIFSDISRPAEISMKSKKNLDSSDPLRLFMSDPETKKLLTLKQERELFDLMRLEEVKTTLHFQFSREPTMIEWAEAVGMTCRDLQSCIDSGNRCRERMILANFRLVVHVAKHYQKKGLSLQDLLQVGSMGLMKSLGKFKPKAGCRFPTYAYWWIRQSIKKSIFQNSRTIRLPENVFLLLKQINTARRSYIHEEGCSPSNEDLAKRTGMKVEKLERLLITTRTPVSLQQCIWTEQDVTFQETTADPKVEIPELFVAKQMMRRHTRNLLQVLPLRERQIIQFRYGLDGSRQKTLTDIGIIFGISKERIRQLENRALDKLKDCLQSQGLSAYVDLLV</sequence>
<keyword evidence="10" id="KW-1185">Reference proteome</keyword>
<dbReference type="InterPro" id="IPR013324">
    <property type="entry name" value="RNA_pol_sigma_r3/r4-like"/>
</dbReference>
<comment type="similarity">
    <text evidence="1">Belongs to the sigma-70 factor family.</text>
</comment>
<dbReference type="PROSITE" id="PS00716">
    <property type="entry name" value="SIGMA70_2"/>
    <property type="match status" value="1"/>
</dbReference>
<feature type="domain" description="RNA polymerase sigma-70" evidence="8">
    <location>
        <begin position="512"/>
        <end position="538"/>
    </location>
</feature>
<gene>
    <name evidence="9" type="ORF">ZOSMA_87G00930</name>
</gene>
<dbReference type="NCBIfam" id="TIGR02937">
    <property type="entry name" value="sigma70-ECF"/>
    <property type="match status" value="1"/>
</dbReference>
<dbReference type="InterPro" id="IPR007630">
    <property type="entry name" value="RNA_pol_sigma70_r4"/>
</dbReference>
<feature type="domain" description="RNA polymerase sigma-70" evidence="7">
    <location>
        <begin position="343"/>
        <end position="356"/>
    </location>
</feature>
<dbReference type="Pfam" id="PF04539">
    <property type="entry name" value="Sigma70_r3"/>
    <property type="match status" value="1"/>
</dbReference>
<keyword evidence="5" id="KW-0804">Transcription</keyword>
<reference evidence="10" key="1">
    <citation type="journal article" date="2016" name="Nature">
        <title>The genome of the seagrass Zostera marina reveals angiosperm adaptation to the sea.</title>
        <authorList>
            <person name="Olsen J.L."/>
            <person name="Rouze P."/>
            <person name="Verhelst B."/>
            <person name="Lin Y.-C."/>
            <person name="Bayer T."/>
            <person name="Collen J."/>
            <person name="Dattolo E."/>
            <person name="De Paoli E."/>
            <person name="Dittami S."/>
            <person name="Maumus F."/>
            <person name="Michel G."/>
            <person name="Kersting A."/>
            <person name="Lauritano C."/>
            <person name="Lohaus R."/>
            <person name="Toepel M."/>
            <person name="Tonon T."/>
            <person name="Vanneste K."/>
            <person name="Amirebrahimi M."/>
            <person name="Brakel J."/>
            <person name="Bostroem C."/>
            <person name="Chovatia M."/>
            <person name="Grimwood J."/>
            <person name="Jenkins J.W."/>
            <person name="Jueterbock A."/>
            <person name="Mraz A."/>
            <person name="Stam W.T."/>
            <person name="Tice H."/>
            <person name="Bornberg-Bauer E."/>
            <person name="Green P.J."/>
            <person name="Pearson G.A."/>
            <person name="Procaccini G."/>
            <person name="Duarte C.M."/>
            <person name="Schmutz J."/>
            <person name="Reusch T.B.H."/>
            <person name="Van de Peer Y."/>
        </authorList>
    </citation>
    <scope>NUCLEOTIDE SEQUENCE [LARGE SCALE GENOMIC DNA]</scope>
    <source>
        <strain evidence="10">cv. Finnish</strain>
    </source>
</reference>
<dbReference type="PROSITE" id="PS00715">
    <property type="entry name" value="SIGMA70_1"/>
    <property type="match status" value="1"/>
</dbReference>
<feature type="compositionally biased region" description="Pro residues" evidence="6">
    <location>
        <begin position="16"/>
        <end position="25"/>
    </location>
</feature>
<dbReference type="InterPro" id="IPR000943">
    <property type="entry name" value="RNA_pol_sigma70"/>
</dbReference>
<dbReference type="PANTHER" id="PTHR30603:SF45">
    <property type="entry name" value="RNA POLYMERASE SIGMA FACTOR SIGF, CHLOROPLASTIC"/>
    <property type="match status" value="1"/>
</dbReference>
<dbReference type="SUPFAM" id="SSF88946">
    <property type="entry name" value="Sigma2 domain of RNA polymerase sigma factors"/>
    <property type="match status" value="1"/>
</dbReference>
<keyword evidence="4" id="KW-0238">DNA-binding</keyword>
<dbReference type="GO" id="GO:0000976">
    <property type="term" value="F:transcription cis-regulatory region binding"/>
    <property type="evidence" value="ECO:0000318"/>
    <property type="project" value="GO_Central"/>
</dbReference>
<evidence type="ECO:0000256" key="6">
    <source>
        <dbReference type="SAM" id="MobiDB-lite"/>
    </source>
</evidence>
<dbReference type="STRING" id="29655.A0A0K9NKP8"/>
<evidence type="ECO:0000256" key="2">
    <source>
        <dbReference type="ARBA" id="ARBA00023015"/>
    </source>
</evidence>
<dbReference type="InterPro" id="IPR007624">
    <property type="entry name" value="RNA_pol_sigma70_r3"/>
</dbReference>
<dbReference type="InterPro" id="IPR050239">
    <property type="entry name" value="Sigma-70_RNA_pol_init_factors"/>
</dbReference>
<dbReference type="InterPro" id="IPR007627">
    <property type="entry name" value="RNA_pol_sigma70_r2"/>
</dbReference>
<evidence type="ECO:0000259" key="7">
    <source>
        <dbReference type="PROSITE" id="PS00715"/>
    </source>
</evidence>
<dbReference type="Proteomes" id="UP000036987">
    <property type="component" value="Unassembled WGS sequence"/>
</dbReference>
<dbReference type="Gene3D" id="1.10.10.10">
    <property type="entry name" value="Winged helix-like DNA-binding domain superfamily/Winged helix DNA-binding domain"/>
    <property type="match status" value="2"/>
</dbReference>
<dbReference type="Pfam" id="PF04545">
    <property type="entry name" value="Sigma70_r4"/>
    <property type="match status" value="1"/>
</dbReference>
<keyword evidence="3" id="KW-0731">Sigma factor</keyword>
<evidence type="ECO:0000256" key="5">
    <source>
        <dbReference type="ARBA" id="ARBA00023163"/>
    </source>
</evidence>
<comment type="caution">
    <text evidence="9">The sequence shown here is derived from an EMBL/GenBank/DDBJ whole genome shotgun (WGS) entry which is preliminary data.</text>
</comment>
<dbReference type="Gene3D" id="1.20.120.1810">
    <property type="match status" value="1"/>
</dbReference>
<name>A0A0K9NKP8_ZOSMR</name>
<evidence type="ECO:0000256" key="3">
    <source>
        <dbReference type="ARBA" id="ARBA00023082"/>
    </source>
</evidence>
<dbReference type="SUPFAM" id="SSF88659">
    <property type="entry name" value="Sigma3 and sigma4 domains of RNA polymerase sigma factors"/>
    <property type="match status" value="2"/>
</dbReference>
<dbReference type="PRINTS" id="PR00046">
    <property type="entry name" value="SIGMA70FCT"/>
</dbReference>
<dbReference type="CDD" id="cd06171">
    <property type="entry name" value="Sigma70_r4"/>
    <property type="match status" value="1"/>
</dbReference>
<dbReference type="PANTHER" id="PTHR30603">
    <property type="entry name" value="RNA POLYMERASE SIGMA FACTOR RPO"/>
    <property type="match status" value="1"/>
</dbReference>
<keyword evidence="2" id="KW-0805">Transcription regulation</keyword>
<evidence type="ECO:0000313" key="10">
    <source>
        <dbReference type="Proteomes" id="UP000036987"/>
    </source>
</evidence>
<dbReference type="GO" id="GO:0009507">
    <property type="term" value="C:chloroplast"/>
    <property type="evidence" value="ECO:0000318"/>
    <property type="project" value="GO_Central"/>
</dbReference>
<evidence type="ECO:0000256" key="4">
    <source>
        <dbReference type="ARBA" id="ARBA00023125"/>
    </source>
</evidence>
<feature type="region of interest" description="Disordered" evidence="6">
    <location>
        <begin position="1"/>
        <end position="27"/>
    </location>
</feature>
<dbReference type="OMA" id="WIESDEV"/>
<dbReference type="GO" id="GO:0006352">
    <property type="term" value="P:DNA-templated transcription initiation"/>
    <property type="evidence" value="ECO:0007669"/>
    <property type="project" value="InterPro"/>
</dbReference>
<dbReference type="InterPro" id="IPR014284">
    <property type="entry name" value="RNA_pol_sigma-70_dom"/>
</dbReference>
<protein>
    <submittedName>
        <fullName evidence="9">RNA polymerase sigma-70 factor</fullName>
    </submittedName>
</protein>
<dbReference type="GO" id="GO:0016987">
    <property type="term" value="F:sigma factor activity"/>
    <property type="evidence" value="ECO:0000318"/>
    <property type="project" value="GO_Central"/>
</dbReference>
<accession>A0A0K9NKP8</accession>
<dbReference type="AlphaFoldDB" id="A0A0K9NKP8"/>
<evidence type="ECO:0000259" key="8">
    <source>
        <dbReference type="PROSITE" id="PS00716"/>
    </source>
</evidence>
<dbReference type="InterPro" id="IPR013325">
    <property type="entry name" value="RNA_pol_sigma_r2"/>
</dbReference>
<dbReference type="Pfam" id="PF04542">
    <property type="entry name" value="Sigma70_r2"/>
    <property type="match status" value="1"/>
</dbReference>